<evidence type="ECO:0000313" key="1">
    <source>
        <dbReference type="EMBL" id="MDM1070867.1"/>
    </source>
</evidence>
<evidence type="ECO:0000313" key="2">
    <source>
        <dbReference type="Proteomes" id="UP001170959"/>
    </source>
</evidence>
<dbReference type="Proteomes" id="UP001170959">
    <property type="component" value="Unassembled WGS sequence"/>
</dbReference>
<comment type="caution">
    <text evidence="1">The sequence shown here is derived from an EMBL/GenBank/DDBJ whole genome shotgun (WGS) entry which is preliminary data.</text>
</comment>
<protein>
    <submittedName>
        <fullName evidence="1">Uncharacterized protein</fullName>
    </submittedName>
</protein>
<gene>
    <name evidence="1" type="ORF">HX001_00005</name>
</gene>
<dbReference type="AlphaFoldDB" id="A0AAJ1V640"/>
<sequence>MTQEHQDKMINSLPLIAVVKEGLKLMNDDSKASAYELTCGHLVDDQNGELQVRIYITRDLSDFNGDLENVKHQIIDICKK</sequence>
<reference evidence="1" key="1">
    <citation type="submission" date="2020-06" db="EMBL/GenBank/DDBJ databases">
        <authorList>
            <person name="Dong N."/>
        </authorList>
    </citation>
    <scope>NUCLEOTIDE SEQUENCE</scope>
    <source>
        <strain evidence="1">R655-4</strain>
    </source>
</reference>
<organism evidence="1 2">
    <name type="scientific">Empedobacter brevis</name>
    <dbReference type="NCBI Taxonomy" id="247"/>
    <lineage>
        <taxon>Bacteria</taxon>
        <taxon>Pseudomonadati</taxon>
        <taxon>Bacteroidota</taxon>
        <taxon>Flavobacteriia</taxon>
        <taxon>Flavobacteriales</taxon>
        <taxon>Weeksellaceae</taxon>
        <taxon>Empedobacter</taxon>
    </lineage>
</organism>
<dbReference type="EMBL" id="JACAGJ010000001">
    <property type="protein sequence ID" value="MDM1070867.1"/>
    <property type="molecule type" value="Genomic_DNA"/>
</dbReference>
<name>A0AAJ1V640_9FLAO</name>
<accession>A0AAJ1V640</accession>
<dbReference type="RefSeq" id="WP_286491251.1">
    <property type="nucleotide sequence ID" value="NZ_JACAGJ010000001.1"/>
</dbReference>
<reference evidence="1" key="2">
    <citation type="journal article" date="2022" name="Sci. Total Environ.">
        <title>Prevalence, transmission, and molecular epidemiology of tet(X)-positive bacteria among humans, animals, and environmental niches in China: An epidemiological, and genomic-based study.</title>
        <authorList>
            <person name="Dong N."/>
            <person name="Zeng Y."/>
            <person name="Cai C."/>
            <person name="Sun C."/>
            <person name="Lu J."/>
            <person name="Liu C."/>
            <person name="Zhou H."/>
            <person name="Sun Q."/>
            <person name="Shu L."/>
            <person name="Wang H."/>
            <person name="Wang Y."/>
            <person name="Wang S."/>
            <person name="Wu C."/>
            <person name="Chan E.W."/>
            <person name="Chen G."/>
            <person name="Shen Z."/>
            <person name="Chen S."/>
            <person name="Zhang R."/>
        </authorList>
    </citation>
    <scope>NUCLEOTIDE SEQUENCE</scope>
    <source>
        <strain evidence="1">R655-4</strain>
    </source>
</reference>
<proteinExistence type="predicted"/>